<evidence type="ECO:0000313" key="7">
    <source>
        <dbReference type="EMBL" id="MQY20208.1"/>
    </source>
</evidence>
<protein>
    <submittedName>
        <fullName evidence="7">Hca operon transcriptional activator HcaR</fullName>
    </submittedName>
</protein>
<dbReference type="GO" id="GO:0003677">
    <property type="term" value="F:DNA binding"/>
    <property type="evidence" value="ECO:0007669"/>
    <property type="project" value="UniProtKB-KW"/>
</dbReference>
<keyword evidence="2" id="KW-0805">Transcription regulation</keyword>
<dbReference type="Proteomes" id="UP000438448">
    <property type="component" value="Unassembled WGS sequence"/>
</dbReference>
<keyword evidence="3" id="KW-0238">DNA-binding</keyword>
<dbReference type="InterPro" id="IPR000847">
    <property type="entry name" value="LysR_HTH_N"/>
</dbReference>
<reference evidence="7 8" key="1">
    <citation type="submission" date="2019-10" db="EMBL/GenBank/DDBJ databases">
        <title>Nocardia macrotermitis sp. nov. and Nocardia aurantia sp. nov., isolated from the gut of fungus growing-termite Macrotermes natalensis.</title>
        <authorList>
            <person name="Benndorf R."/>
            <person name="Schwitalla J."/>
            <person name="Martin K."/>
            <person name="De Beer W."/>
            <person name="Kaster A.-K."/>
            <person name="Vollmers J."/>
            <person name="Poulsen M."/>
            <person name="Beemelmanns C."/>
        </authorList>
    </citation>
    <scope>NUCLEOTIDE SEQUENCE [LARGE SCALE GENOMIC DNA]</scope>
    <source>
        <strain evidence="7 8">RB20</strain>
    </source>
</reference>
<evidence type="ECO:0000256" key="3">
    <source>
        <dbReference type="ARBA" id="ARBA00023125"/>
    </source>
</evidence>
<name>A0A7K0D3B4_9NOCA</name>
<dbReference type="Pfam" id="PF03466">
    <property type="entry name" value="LysR_substrate"/>
    <property type="match status" value="1"/>
</dbReference>
<evidence type="ECO:0000256" key="4">
    <source>
        <dbReference type="ARBA" id="ARBA00023159"/>
    </source>
</evidence>
<dbReference type="Pfam" id="PF00126">
    <property type="entry name" value="HTH_1"/>
    <property type="match status" value="1"/>
</dbReference>
<dbReference type="CDD" id="cd08414">
    <property type="entry name" value="PBP2_LTTR_aromatics_like"/>
    <property type="match status" value="1"/>
</dbReference>
<dbReference type="Gene3D" id="1.10.10.10">
    <property type="entry name" value="Winged helix-like DNA-binding domain superfamily/Winged helix DNA-binding domain"/>
    <property type="match status" value="1"/>
</dbReference>
<dbReference type="GO" id="GO:0003700">
    <property type="term" value="F:DNA-binding transcription factor activity"/>
    <property type="evidence" value="ECO:0007669"/>
    <property type="project" value="InterPro"/>
</dbReference>
<keyword evidence="4" id="KW-0010">Activator</keyword>
<dbReference type="InterPro" id="IPR005119">
    <property type="entry name" value="LysR_subst-bd"/>
</dbReference>
<evidence type="ECO:0000313" key="8">
    <source>
        <dbReference type="Proteomes" id="UP000438448"/>
    </source>
</evidence>
<dbReference type="PRINTS" id="PR00039">
    <property type="entry name" value="HTHLYSR"/>
</dbReference>
<dbReference type="AlphaFoldDB" id="A0A7K0D3B4"/>
<feature type="domain" description="HTH lysR-type" evidence="6">
    <location>
        <begin position="1"/>
        <end position="58"/>
    </location>
</feature>
<evidence type="ECO:0000256" key="5">
    <source>
        <dbReference type="ARBA" id="ARBA00023163"/>
    </source>
</evidence>
<dbReference type="InterPro" id="IPR036390">
    <property type="entry name" value="WH_DNA-bd_sf"/>
</dbReference>
<sequence length="304" mass="33612">MELRHLRYFLAVAHSGSFGQASNALHIAQSGLSQRIRSLERELGVSLFERSPRGVALTEAASALLPEVQRLLDQADRVTVLAGELARGTGPGLRLGYSRSAVSGPGEELVRRYRQRFPAVRVHSSVGHTSLNLARLRRRLIDVGFVRLPLAPSEHDLEVLALARDKVLLAVPAQHRLAGVARVDRRCVLDEPLVFFDRAKSPGLWSEILDQVYPDGHPNPVAIEPEETYMLAAVSRGIGVTLILESIAEILNMRGVVVTRFEDPQPSVALGLAWLTHNHSPQLRDFIDFARETLEAESSPRQQM</sequence>
<comment type="caution">
    <text evidence="7">The sequence shown here is derived from an EMBL/GenBank/DDBJ whole genome shotgun (WGS) entry which is preliminary data.</text>
</comment>
<gene>
    <name evidence="7" type="primary">hcaR_4</name>
    <name evidence="7" type="ORF">NRB20_33060</name>
</gene>
<evidence type="ECO:0000259" key="6">
    <source>
        <dbReference type="PROSITE" id="PS50931"/>
    </source>
</evidence>
<dbReference type="PANTHER" id="PTHR30346:SF28">
    <property type="entry name" value="HTH-TYPE TRANSCRIPTIONAL REGULATOR CYNR"/>
    <property type="match status" value="1"/>
</dbReference>
<dbReference type="OrthoDB" id="3176554at2"/>
<keyword evidence="5" id="KW-0804">Transcription</keyword>
<keyword evidence="8" id="KW-1185">Reference proteome</keyword>
<dbReference type="GO" id="GO:0032993">
    <property type="term" value="C:protein-DNA complex"/>
    <property type="evidence" value="ECO:0007669"/>
    <property type="project" value="TreeGrafter"/>
</dbReference>
<dbReference type="PANTHER" id="PTHR30346">
    <property type="entry name" value="TRANSCRIPTIONAL DUAL REGULATOR HCAR-RELATED"/>
    <property type="match status" value="1"/>
</dbReference>
<evidence type="ECO:0000256" key="2">
    <source>
        <dbReference type="ARBA" id="ARBA00023015"/>
    </source>
</evidence>
<dbReference type="Gene3D" id="3.40.190.10">
    <property type="entry name" value="Periplasmic binding protein-like II"/>
    <property type="match status" value="2"/>
</dbReference>
<dbReference type="FunFam" id="1.10.10.10:FF:000001">
    <property type="entry name" value="LysR family transcriptional regulator"/>
    <property type="match status" value="1"/>
</dbReference>
<dbReference type="SUPFAM" id="SSF46785">
    <property type="entry name" value="Winged helix' DNA-binding domain"/>
    <property type="match status" value="1"/>
</dbReference>
<accession>A0A7K0D3B4</accession>
<dbReference type="SUPFAM" id="SSF53850">
    <property type="entry name" value="Periplasmic binding protein-like II"/>
    <property type="match status" value="1"/>
</dbReference>
<dbReference type="InterPro" id="IPR036388">
    <property type="entry name" value="WH-like_DNA-bd_sf"/>
</dbReference>
<dbReference type="PROSITE" id="PS50931">
    <property type="entry name" value="HTH_LYSR"/>
    <property type="match status" value="1"/>
</dbReference>
<proteinExistence type="inferred from homology"/>
<evidence type="ECO:0000256" key="1">
    <source>
        <dbReference type="ARBA" id="ARBA00009437"/>
    </source>
</evidence>
<comment type="similarity">
    <text evidence="1">Belongs to the LysR transcriptional regulatory family.</text>
</comment>
<dbReference type="EMBL" id="WEGK01000006">
    <property type="protein sequence ID" value="MQY20208.1"/>
    <property type="molecule type" value="Genomic_DNA"/>
</dbReference>
<organism evidence="7 8">
    <name type="scientific">Nocardia macrotermitis</name>
    <dbReference type="NCBI Taxonomy" id="2585198"/>
    <lineage>
        <taxon>Bacteria</taxon>
        <taxon>Bacillati</taxon>
        <taxon>Actinomycetota</taxon>
        <taxon>Actinomycetes</taxon>
        <taxon>Mycobacteriales</taxon>
        <taxon>Nocardiaceae</taxon>
        <taxon>Nocardia</taxon>
    </lineage>
</organism>